<keyword evidence="1" id="KW-0732">Signal</keyword>
<dbReference type="AlphaFoldDB" id="A0A844ZY56"/>
<dbReference type="RefSeq" id="WP_131452380.1">
    <property type="nucleotide sequence ID" value="NZ_BMJK01000001.1"/>
</dbReference>
<name>A0A844ZY56_9SPHN</name>
<feature type="signal peptide" evidence="1">
    <location>
        <begin position="1"/>
        <end position="25"/>
    </location>
</feature>
<proteinExistence type="predicted"/>
<gene>
    <name evidence="2" type="ORF">GRI62_05565</name>
</gene>
<dbReference type="EMBL" id="WTYH01000001">
    <property type="protein sequence ID" value="MXO93073.1"/>
    <property type="molecule type" value="Genomic_DNA"/>
</dbReference>
<sequence>MIRSLRVSGAMAFAALCVIAVPAQAQLSSGTSGFSSAPVNASEAEYWQMMGRLGQCLANSKEEASRTFLAAPIDSEAENAAFAALFHRQSNRCMGNFVSASLLRAHVRGVVAEGLIEQLPEDRRAALVATPPAEPDTIANLHDFARCYVAMHPAESMTLLRETRLQSAGELAYIQQIAGDFGACLPEGRDVSLRPLNVRLALAEALHHAATSEESDR</sequence>
<keyword evidence="3" id="KW-1185">Reference proteome</keyword>
<dbReference type="OrthoDB" id="7433084at2"/>
<reference evidence="2 3" key="1">
    <citation type="submission" date="2019-12" db="EMBL/GenBank/DDBJ databases">
        <title>Genomic-based taxomic classification of the family Erythrobacteraceae.</title>
        <authorList>
            <person name="Xu L."/>
        </authorList>
    </citation>
    <scope>NUCLEOTIDE SEQUENCE [LARGE SCALE GENOMIC DNA]</scope>
    <source>
        <strain evidence="2 3">RC4-10-4</strain>
    </source>
</reference>
<organism evidence="2 3">
    <name type="scientific">Aurantiacibacter arachoides</name>
    <dbReference type="NCBI Taxonomy" id="1850444"/>
    <lineage>
        <taxon>Bacteria</taxon>
        <taxon>Pseudomonadati</taxon>
        <taxon>Pseudomonadota</taxon>
        <taxon>Alphaproteobacteria</taxon>
        <taxon>Sphingomonadales</taxon>
        <taxon>Erythrobacteraceae</taxon>
        <taxon>Aurantiacibacter</taxon>
    </lineage>
</organism>
<dbReference type="Proteomes" id="UP000460626">
    <property type="component" value="Unassembled WGS sequence"/>
</dbReference>
<evidence type="ECO:0000313" key="3">
    <source>
        <dbReference type="Proteomes" id="UP000460626"/>
    </source>
</evidence>
<evidence type="ECO:0000256" key="1">
    <source>
        <dbReference type="SAM" id="SignalP"/>
    </source>
</evidence>
<feature type="chain" id="PRO_5032611699" evidence="1">
    <location>
        <begin position="26"/>
        <end position="217"/>
    </location>
</feature>
<evidence type="ECO:0000313" key="2">
    <source>
        <dbReference type="EMBL" id="MXO93073.1"/>
    </source>
</evidence>
<comment type="caution">
    <text evidence="2">The sequence shown here is derived from an EMBL/GenBank/DDBJ whole genome shotgun (WGS) entry which is preliminary data.</text>
</comment>
<protein>
    <submittedName>
        <fullName evidence="2">Uncharacterized protein</fullName>
    </submittedName>
</protein>
<accession>A0A844ZY56</accession>